<sequence>GPGLFFPSGLTYSTSQSLPQAIPAGATTVQVADASLFAVGDTVAFSSLAGLQFMFGLLQVRDTVAKTDLVETKNVTAVAANTLTLDSPLANSYSSDATITVVTAPVTPPVTTTTTTTTPLPPTSRPGRSLLITAESGVFLCKIPAVGASGSGLDPSNSTFCKTMALPGDTEQNPPAGLNKPFRSIQADNGDIIVVDKDNGRIQRCPLAGPCFTVAPVGNMTLNQPRAVQLDQAGRYVIADFSGVKRCDATSCVHLGPAPTFPDPSDLSYSQSVLDGASDVRLEGSDHFVTSAVNGNGVQKCQAVVNGTCDIILNVQMSCAVVGEDGYFFCDPAFNGNDDSIKFCRFEDVECQDNALTVVAGGVRGSGPTQMRSPGDVLVDETGSFIVADSFQNNRIQRCPPRQDPNIAEVCETLFQGP</sequence>
<dbReference type="SUPFAM" id="SSF101898">
    <property type="entry name" value="NHL repeat"/>
    <property type="match status" value="1"/>
</dbReference>
<accession>A0A813C0F6</accession>
<organism evidence="1 2">
    <name type="scientific">Symbiodinium necroappetens</name>
    <dbReference type="NCBI Taxonomy" id="1628268"/>
    <lineage>
        <taxon>Eukaryota</taxon>
        <taxon>Sar</taxon>
        <taxon>Alveolata</taxon>
        <taxon>Dinophyceae</taxon>
        <taxon>Suessiales</taxon>
        <taxon>Symbiodiniaceae</taxon>
        <taxon>Symbiodinium</taxon>
    </lineage>
</organism>
<dbReference type="OrthoDB" id="10462122at2759"/>
<feature type="non-terminal residue" evidence="1">
    <location>
        <position position="418"/>
    </location>
</feature>
<evidence type="ECO:0000313" key="1">
    <source>
        <dbReference type="EMBL" id="CAE7935867.1"/>
    </source>
</evidence>
<proteinExistence type="predicted"/>
<evidence type="ECO:0000313" key="2">
    <source>
        <dbReference type="Proteomes" id="UP000601435"/>
    </source>
</evidence>
<dbReference type="Gene3D" id="2.120.10.30">
    <property type="entry name" value="TolB, C-terminal domain"/>
    <property type="match status" value="1"/>
</dbReference>
<name>A0A813C0F6_9DINO</name>
<comment type="caution">
    <text evidence="1">The sequence shown here is derived from an EMBL/GenBank/DDBJ whole genome shotgun (WGS) entry which is preliminary data.</text>
</comment>
<gene>
    <name evidence="1" type="ORF">SNEC2469_LOCUS32753</name>
</gene>
<dbReference type="AlphaFoldDB" id="A0A813C0F6"/>
<reference evidence="1" key="1">
    <citation type="submission" date="2021-02" db="EMBL/GenBank/DDBJ databases">
        <authorList>
            <person name="Dougan E. K."/>
            <person name="Rhodes N."/>
            <person name="Thang M."/>
            <person name="Chan C."/>
        </authorList>
    </citation>
    <scope>NUCLEOTIDE SEQUENCE</scope>
</reference>
<dbReference type="InterPro" id="IPR011042">
    <property type="entry name" value="6-blade_b-propeller_TolB-like"/>
</dbReference>
<feature type="non-terminal residue" evidence="1">
    <location>
        <position position="1"/>
    </location>
</feature>
<dbReference type="EMBL" id="CAJNJA010083865">
    <property type="protein sequence ID" value="CAE7935867.1"/>
    <property type="molecule type" value="Genomic_DNA"/>
</dbReference>
<dbReference type="Proteomes" id="UP000601435">
    <property type="component" value="Unassembled WGS sequence"/>
</dbReference>
<keyword evidence="2" id="KW-1185">Reference proteome</keyword>
<protein>
    <submittedName>
        <fullName evidence="1">Uncharacterized protein</fullName>
    </submittedName>
</protein>
<dbReference type="Gene3D" id="2.40.10.500">
    <property type="match status" value="1"/>
</dbReference>